<keyword evidence="3" id="KW-1185">Reference proteome</keyword>
<feature type="region of interest" description="Disordered" evidence="1">
    <location>
        <begin position="1"/>
        <end position="47"/>
    </location>
</feature>
<reference evidence="2 3" key="1">
    <citation type="journal article" date="2016" name="Mol. Biol. Evol.">
        <title>Comparative Genomics of Early-Diverging Mushroom-Forming Fungi Provides Insights into the Origins of Lignocellulose Decay Capabilities.</title>
        <authorList>
            <person name="Nagy L.G."/>
            <person name="Riley R."/>
            <person name="Tritt A."/>
            <person name="Adam C."/>
            <person name="Daum C."/>
            <person name="Floudas D."/>
            <person name="Sun H."/>
            <person name="Yadav J.S."/>
            <person name="Pangilinan J."/>
            <person name="Larsson K.H."/>
            <person name="Matsuura K."/>
            <person name="Barry K."/>
            <person name="Labutti K."/>
            <person name="Kuo R."/>
            <person name="Ohm R.A."/>
            <person name="Bhattacharya S.S."/>
            <person name="Shirouzu T."/>
            <person name="Yoshinaga Y."/>
            <person name="Martin F.M."/>
            <person name="Grigoriev I.V."/>
            <person name="Hibbett D.S."/>
        </authorList>
    </citation>
    <scope>NUCLEOTIDE SEQUENCE [LARGE SCALE GENOMIC DNA]</scope>
    <source>
        <strain evidence="2 3">HHB9708</strain>
    </source>
</reference>
<organism evidence="2 3">
    <name type="scientific">Sistotremastrum niveocremeum HHB9708</name>
    <dbReference type="NCBI Taxonomy" id="1314777"/>
    <lineage>
        <taxon>Eukaryota</taxon>
        <taxon>Fungi</taxon>
        <taxon>Dikarya</taxon>
        <taxon>Basidiomycota</taxon>
        <taxon>Agaricomycotina</taxon>
        <taxon>Agaricomycetes</taxon>
        <taxon>Sistotremastrales</taxon>
        <taxon>Sistotremastraceae</taxon>
        <taxon>Sertulicium</taxon>
        <taxon>Sertulicium niveocremeum</taxon>
    </lineage>
</organism>
<evidence type="ECO:0000313" key="3">
    <source>
        <dbReference type="Proteomes" id="UP000076722"/>
    </source>
</evidence>
<proteinExistence type="predicted"/>
<name>A0A164PV18_9AGAM</name>
<sequence>MSNIQTQGYDLGDQGMSRQHSPRQSDSDHVPMAKQSQDTAQEAIDAPTSILEFGANLEDIRREFNDKLDRLANEVLKGKSNYPTLPSIIEDLSLHPRSFGVVAIPASNLPHSLLPGVYHQSTKPPYCPATDQSSSVSRRDHWRRSIGISTFTAITDQSLPYQLKSRRASVK</sequence>
<evidence type="ECO:0000256" key="1">
    <source>
        <dbReference type="SAM" id="MobiDB-lite"/>
    </source>
</evidence>
<dbReference type="Proteomes" id="UP000076722">
    <property type="component" value="Unassembled WGS sequence"/>
</dbReference>
<evidence type="ECO:0000313" key="2">
    <source>
        <dbReference type="EMBL" id="KZS89059.1"/>
    </source>
</evidence>
<accession>A0A164PV18</accession>
<gene>
    <name evidence="2" type="ORF">SISNIDRAFT_489504</name>
</gene>
<dbReference type="EMBL" id="KV419430">
    <property type="protein sequence ID" value="KZS89059.1"/>
    <property type="molecule type" value="Genomic_DNA"/>
</dbReference>
<protein>
    <submittedName>
        <fullName evidence="2">Uncharacterized protein</fullName>
    </submittedName>
</protein>
<dbReference type="AlphaFoldDB" id="A0A164PV18"/>